<protein>
    <submittedName>
        <fullName evidence="2">Uncharacterized protein</fullName>
    </submittedName>
</protein>
<gene>
    <name evidence="2" type="ORF">SDC9_98892</name>
</gene>
<proteinExistence type="predicted"/>
<dbReference type="AlphaFoldDB" id="A0A645AGQ9"/>
<evidence type="ECO:0000313" key="2">
    <source>
        <dbReference type="EMBL" id="MPM52136.1"/>
    </source>
</evidence>
<sequence length="79" mass="8012">MQGRQQPAQGGQGVRHHATELTGVDRVAQGADLDNAIDDSTQAGGEGRLADTPVSAVGNDVEICREIIGVVGEDASEGG</sequence>
<organism evidence="2">
    <name type="scientific">bioreactor metagenome</name>
    <dbReference type="NCBI Taxonomy" id="1076179"/>
    <lineage>
        <taxon>unclassified sequences</taxon>
        <taxon>metagenomes</taxon>
        <taxon>ecological metagenomes</taxon>
    </lineage>
</organism>
<accession>A0A645AGQ9</accession>
<evidence type="ECO:0000256" key="1">
    <source>
        <dbReference type="SAM" id="MobiDB-lite"/>
    </source>
</evidence>
<dbReference type="EMBL" id="VSSQ01013726">
    <property type="protein sequence ID" value="MPM52136.1"/>
    <property type="molecule type" value="Genomic_DNA"/>
</dbReference>
<feature type="region of interest" description="Disordered" evidence="1">
    <location>
        <begin position="1"/>
        <end position="53"/>
    </location>
</feature>
<comment type="caution">
    <text evidence="2">The sequence shown here is derived from an EMBL/GenBank/DDBJ whole genome shotgun (WGS) entry which is preliminary data.</text>
</comment>
<name>A0A645AGQ9_9ZZZZ</name>
<reference evidence="2" key="1">
    <citation type="submission" date="2019-08" db="EMBL/GenBank/DDBJ databases">
        <authorList>
            <person name="Kucharzyk K."/>
            <person name="Murdoch R.W."/>
            <person name="Higgins S."/>
            <person name="Loffler F."/>
        </authorList>
    </citation>
    <scope>NUCLEOTIDE SEQUENCE</scope>
</reference>